<dbReference type="InterPro" id="IPR036397">
    <property type="entry name" value="RNaseH_sf"/>
</dbReference>
<accession>A0ABQ8SDF0</accession>
<dbReference type="EMBL" id="JAJSOF020000029">
    <property type="protein sequence ID" value="KAJ4431851.1"/>
    <property type="molecule type" value="Genomic_DNA"/>
</dbReference>
<feature type="region of interest" description="Disordered" evidence="1">
    <location>
        <begin position="229"/>
        <end position="252"/>
    </location>
</feature>
<organism evidence="2 3">
    <name type="scientific">Periplaneta americana</name>
    <name type="common">American cockroach</name>
    <name type="synonym">Blatta americana</name>
    <dbReference type="NCBI Taxonomy" id="6978"/>
    <lineage>
        <taxon>Eukaryota</taxon>
        <taxon>Metazoa</taxon>
        <taxon>Ecdysozoa</taxon>
        <taxon>Arthropoda</taxon>
        <taxon>Hexapoda</taxon>
        <taxon>Insecta</taxon>
        <taxon>Pterygota</taxon>
        <taxon>Neoptera</taxon>
        <taxon>Polyneoptera</taxon>
        <taxon>Dictyoptera</taxon>
        <taxon>Blattodea</taxon>
        <taxon>Blattoidea</taxon>
        <taxon>Blattidae</taxon>
        <taxon>Blattinae</taxon>
        <taxon>Periplaneta</taxon>
    </lineage>
</organism>
<feature type="compositionally biased region" description="Polar residues" evidence="1">
    <location>
        <begin position="194"/>
        <end position="204"/>
    </location>
</feature>
<dbReference type="Gene3D" id="3.30.420.10">
    <property type="entry name" value="Ribonuclease H-like superfamily/Ribonuclease H"/>
    <property type="match status" value="1"/>
</dbReference>
<gene>
    <name evidence="2" type="ORF">ANN_20457</name>
</gene>
<evidence type="ECO:0000313" key="2">
    <source>
        <dbReference type="EMBL" id="KAJ4431851.1"/>
    </source>
</evidence>
<feature type="region of interest" description="Disordered" evidence="1">
    <location>
        <begin position="194"/>
        <end position="214"/>
    </location>
</feature>
<dbReference type="Proteomes" id="UP001148838">
    <property type="component" value="Unassembled WGS sequence"/>
</dbReference>
<dbReference type="PANTHER" id="PTHR47326">
    <property type="entry name" value="TRANSPOSABLE ELEMENT TC3 TRANSPOSASE-LIKE PROTEIN"/>
    <property type="match status" value="1"/>
</dbReference>
<comment type="caution">
    <text evidence="2">The sequence shown here is derived from an EMBL/GenBank/DDBJ whole genome shotgun (WGS) entry which is preliminary data.</text>
</comment>
<keyword evidence="3" id="KW-1185">Reference proteome</keyword>
<sequence length="394" mass="44174">MRRRRLQPRGSGGDRRKGDVCMPRGQGEVRCDAKQWGGKAVGASLCEVKGGMKPPEQNLAEREVASNRWKTPETETSRIVISGNYGLVINRRCEEGASQLLVLDTWSENKTLDKCLSLASGVASIMQPNECEQYNLCDGGINANVLEPTAKLDIEIPDYDIHIEDGNKITNQDQLSETFTNLSHTTALLTNNTSTEINSDQSEQIPRKSLKKIKRRKYQNSKQFRKWLKGNSDKDKLDHGGSSTNSPEKDVVDEDHPVSLHIQPISCGESFLNSSILDEILSEKKRKSHGVKSGKRGGQDELHVVSPLHFHNEVRTFLNDGMPNRWIVCVGRDDMQLLSWPPRSPDLPCDFYLWRYVKDSVFVPPLSENLPELQARIINTIAAIDMDTRSGLPA</sequence>
<dbReference type="PANTHER" id="PTHR47326:SF1">
    <property type="entry name" value="HTH PSQ-TYPE DOMAIN-CONTAINING PROTEIN"/>
    <property type="match status" value="1"/>
</dbReference>
<reference evidence="2 3" key="1">
    <citation type="journal article" date="2022" name="Allergy">
        <title>Genome assembly and annotation of Periplaneta americana reveal a comprehensive cockroach allergen profile.</title>
        <authorList>
            <person name="Wang L."/>
            <person name="Xiong Q."/>
            <person name="Saelim N."/>
            <person name="Wang L."/>
            <person name="Nong W."/>
            <person name="Wan A.T."/>
            <person name="Shi M."/>
            <person name="Liu X."/>
            <person name="Cao Q."/>
            <person name="Hui J.H.L."/>
            <person name="Sookrung N."/>
            <person name="Leung T.F."/>
            <person name="Tungtrongchitr A."/>
            <person name="Tsui S.K.W."/>
        </authorList>
    </citation>
    <scope>NUCLEOTIDE SEQUENCE [LARGE SCALE GENOMIC DNA]</scope>
    <source>
        <strain evidence="2">PWHHKU_190912</strain>
    </source>
</reference>
<name>A0ABQ8SDF0_PERAM</name>
<evidence type="ECO:0000256" key="1">
    <source>
        <dbReference type="SAM" id="MobiDB-lite"/>
    </source>
</evidence>
<proteinExistence type="predicted"/>
<feature type="region of interest" description="Disordered" evidence="1">
    <location>
        <begin position="1"/>
        <end position="21"/>
    </location>
</feature>
<evidence type="ECO:0000313" key="3">
    <source>
        <dbReference type="Proteomes" id="UP001148838"/>
    </source>
</evidence>
<protein>
    <submittedName>
        <fullName evidence="2">Uncharacterized protein</fullName>
    </submittedName>
</protein>